<organism evidence="1 2">
    <name type="scientific">Smittium mucronatum</name>
    <dbReference type="NCBI Taxonomy" id="133383"/>
    <lineage>
        <taxon>Eukaryota</taxon>
        <taxon>Fungi</taxon>
        <taxon>Fungi incertae sedis</taxon>
        <taxon>Zoopagomycota</taxon>
        <taxon>Kickxellomycotina</taxon>
        <taxon>Harpellomycetes</taxon>
        <taxon>Harpellales</taxon>
        <taxon>Legeriomycetaceae</taxon>
        <taxon>Smittium</taxon>
    </lineage>
</organism>
<name>A0A1R0GSD1_9FUNG</name>
<keyword evidence="2" id="KW-1185">Reference proteome</keyword>
<reference evidence="1 2" key="1">
    <citation type="journal article" date="2016" name="Mol. Biol. Evol.">
        <title>Genome-Wide Survey of Gut Fungi (Harpellales) Reveals the First Horizontally Transferred Ubiquitin Gene from a Mosquito Host.</title>
        <authorList>
            <person name="Wang Y."/>
            <person name="White M.M."/>
            <person name="Kvist S."/>
            <person name="Moncalvo J.M."/>
        </authorList>
    </citation>
    <scope>NUCLEOTIDE SEQUENCE [LARGE SCALE GENOMIC DNA]</scope>
    <source>
        <strain evidence="1 2">ALG-7-W6</strain>
    </source>
</reference>
<dbReference type="EMBL" id="LSSL01004087">
    <property type="protein sequence ID" value="OLY79804.1"/>
    <property type="molecule type" value="Genomic_DNA"/>
</dbReference>
<gene>
    <name evidence="1" type="ORF">AYI68_g6122</name>
</gene>
<dbReference type="Proteomes" id="UP000187455">
    <property type="component" value="Unassembled WGS sequence"/>
</dbReference>
<evidence type="ECO:0000313" key="2">
    <source>
        <dbReference type="Proteomes" id="UP000187455"/>
    </source>
</evidence>
<protein>
    <submittedName>
        <fullName evidence="1">Uncharacterized protein</fullName>
    </submittedName>
</protein>
<evidence type="ECO:0000313" key="1">
    <source>
        <dbReference type="EMBL" id="OLY79804.1"/>
    </source>
</evidence>
<sequence>MHPKLQSPVLNGILQDSVKFSNSVMEFTGQVLKPPTNDGSKLSSRIGPEDFRLVLDAMYRFINFSSNGKSSLVAILVSLLPSSSSL</sequence>
<accession>A0A1R0GSD1</accession>
<comment type="caution">
    <text evidence="1">The sequence shown here is derived from an EMBL/GenBank/DDBJ whole genome shotgun (WGS) entry which is preliminary data.</text>
</comment>
<proteinExistence type="predicted"/>
<dbReference type="AlphaFoldDB" id="A0A1R0GSD1"/>